<dbReference type="Proteomes" id="UP000278962">
    <property type="component" value="Unassembled WGS sequence"/>
</dbReference>
<evidence type="ECO:0008006" key="3">
    <source>
        <dbReference type="Google" id="ProtNLM"/>
    </source>
</evidence>
<dbReference type="PANTHER" id="PTHR30619:SF1">
    <property type="entry name" value="RECOMBINATION PROTEIN 2"/>
    <property type="match status" value="1"/>
</dbReference>
<name>A0A660LDY9_9ACTN</name>
<dbReference type="AlphaFoldDB" id="A0A660LDY9"/>
<dbReference type="InterPro" id="IPR052159">
    <property type="entry name" value="Competence_DNA_uptake"/>
</dbReference>
<dbReference type="Gene3D" id="3.60.15.10">
    <property type="entry name" value="Ribonuclease Z/Hydroxyacylglutathione hydrolase-like"/>
    <property type="match status" value="1"/>
</dbReference>
<organism evidence="1 2">
    <name type="scientific">Solirubrobacter pauli</name>
    <dbReference type="NCBI Taxonomy" id="166793"/>
    <lineage>
        <taxon>Bacteria</taxon>
        <taxon>Bacillati</taxon>
        <taxon>Actinomycetota</taxon>
        <taxon>Thermoleophilia</taxon>
        <taxon>Solirubrobacterales</taxon>
        <taxon>Solirubrobacteraceae</taxon>
        <taxon>Solirubrobacter</taxon>
    </lineage>
</organism>
<protein>
    <recommendedName>
        <fullName evidence="3">Metallo-beta-lactamase superfamily protein</fullName>
    </recommendedName>
</protein>
<keyword evidence="2" id="KW-1185">Reference proteome</keyword>
<accession>A0A660LDY9</accession>
<dbReference type="InterPro" id="IPR036866">
    <property type="entry name" value="RibonucZ/Hydroxyglut_hydro"/>
</dbReference>
<evidence type="ECO:0000313" key="1">
    <source>
        <dbReference type="EMBL" id="RKQ93297.1"/>
    </source>
</evidence>
<proteinExistence type="predicted"/>
<dbReference type="EMBL" id="RBIL01000001">
    <property type="protein sequence ID" value="RKQ93297.1"/>
    <property type="molecule type" value="Genomic_DNA"/>
</dbReference>
<dbReference type="RefSeq" id="WP_121251286.1">
    <property type="nucleotide sequence ID" value="NZ_RBIL01000001.1"/>
</dbReference>
<evidence type="ECO:0000313" key="2">
    <source>
        <dbReference type="Proteomes" id="UP000278962"/>
    </source>
</evidence>
<comment type="caution">
    <text evidence="1">The sequence shown here is derived from an EMBL/GenBank/DDBJ whole genome shotgun (WGS) entry which is preliminary data.</text>
</comment>
<reference evidence="1 2" key="1">
    <citation type="submission" date="2018-10" db="EMBL/GenBank/DDBJ databases">
        <title>Genomic Encyclopedia of Archaeal and Bacterial Type Strains, Phase II (KMG-II): from individual species to whole genera.</title>
        <authorList>
            <person name="Goeker M."/>
        </authorList>
    </citation>
    <scope>NUCLEOTIDE SEQUENCE [LARGE SCALE GENOMIC DNA]</scope>
    <source>
        <strain evidence="1 2">DSM 14954</strain>
    </source>
</reference>
<dbReference type="PANTHER" id="PTHR30619">
    <property type="entry name" value="DNA INTERNALIZATION/COMPETENCE PROTEIN COMEC/REC2"/>
    <property type="match status" value="1"/>
</dbReference>
<dbReference type="OrthoDB" id="7177610at2"/>
<gene>
    <name evidence="1" type="ORF">C8N24_3158</name>
</gene>
<dbReference type="SUPFAM" id="SSF56281">
    <property type="entry name" value="Metallo-hydrolase/oxidoreductase"/>
    <property type="match status" value="2"/>
</dbReference>
<sequence>MTPVPDRVVLRLYQVGFGEVQLLSCFYAAPLPDGRAERHVLIDFGSTHRPKDAKADMMVRVAELIREHSGGVLDAIVVTHRHKDHLSGFAVDEAADIIAGLQPKLVVRPWTEDPALPRDATAPLAADADPERVFGVRLAAGQQLAGRIEALVRGAHANSVSGRLLHAAADQLPNAKAIRFLDDLAAATEGEYLHAGDSTKLEQLVPGIGVRVLGPPTIAESDAVLRQRDRDPEEFWMLQLDAVDGLTPERLDTRAPKRPPDVPPGPVAWLVDRLARQQLGTLMRLVRTVDDALNNTSLILLIDVGDRRLLLPGDAQIENWSWALREASDAAELRALLADVDLYKVGHHGSRNATPKSLFGLWTDGAADPQRPMCAVMSTMADVHGDTDATAVPRATLVEALSARMAVFARTDTLEAGVPLVAVEAPTTGRVPFQQVTS</sequence>